<dbReference type="InterPro" id="IPR000792">
    <property type="entry name" value="Tscrpt_reg_LuxR_C"/>
</dbReference>
<evidence type="ECO:0000256" key="1">
    <source>
        <dbReference type="ARBA" id="ARBA00022553"/>
    </source>
</evidence>
<dbReference type="InterPro" id="IPR058245">
    <property type="entry name" value="NreC/VraR/RcsB-like_REC"/>
</dbReference>
<feature type="domain" description="HTH luxR-type" evidence="6">
    <location>
        <begin position="161"/>
        <end position="226"/>
    </location>
</feature>
<keyword evidence="4" id="KW-0804">Transcription</keyword>
<sequence length="231" mass="24726">MSTLAPASLRIVVVDDQPLERAGNALILDSADGIEVIGEAGDGAPALALLDRAVPDVVLMDVRMPGMDGIEATRIITERHPAVRVIVLTTFDLDDYAFGSLRAGASAFLLKTTTPEALVSAVRTVAGGEAVVAPRLTSQLVEHYLASSEQEARRSRSAQTRAVRLEVLSPRERDIFSAVARGLNNAEIGAELHLAHSTVKSHINSIFAKLQLRDRVHAVILGHELQLGPHD</sequence>
<dbReference type="PROSITE" id="PS50043">
    <property type="entry name" value="HTH_LUXR_2"/>
    <property type="match status" value="1"/>
</dbReference>
<dbReference type="Pfam" id="PF00196">
    <property type="entry name" value="GerE"/>
    <property type="match status" value="1"/>
</dbReference>
<evidence type="ECO:0000313" key="9">
    <source>
        <dbReference type="Proteomes" id="UP001500984"/>
    </source>
</evidence>
<feature type="domain" description="Response regulatory" evidence="7">
    <location>
        <begin position="10"/>
        <end position="126"/>
    </location>
</feature>
<keyword evidence="1 5" id="KW-0597">Phosphoprotein</keyword>
<name>A0ABN2WXZ2_9MICO</name>
<dbReference type="PRINTS" id="PR00038">
    <property type="entry name" value="HTHLUXR"/>
</dbReference>
<dbReference type="Gene3D" id="3.40.50.2300">
    <property type="match status" value="1"/>
</dbReference>
<evidence type="ECO:0000256" key="3">
    <source>
        <dbReference type="ARBA" id="ARBA00023125"/>
    </source>
</evidence>
<dbReference type="InterPro" id="IPR039420">
    <property type="entry name" value="WalR-like"/>
</dbReference>
<dbReference type="SMART" id="SM00448">
    <property type="entry name" value="REC"/>
    <property type="match status" value="1"/>
</dbReference>
<evidence type="ECO:0000256" key="4">
    <source>
        <dbReference type="ARBA" id="ARBA00023163"/>
    </source>
</evidence>
<evidence type="ECO:0000259" key="6">
    <source>
        <dbReference type="PROSITE" id="PS50043"/>
    </source>
</evidence>
<dbReference type="InterPro" id="IPR001789">
    <property type="entry name" value="Sig_transdc_resp-reg_receiver"/>
</dbReference>
<dbReference type="PANTHER" id="PTHR43214">
    <property type="entry name" value="TWO-COMPONENT RESPONSE REGULATOR"/>
    <property type="match status" value="1"/>
</dbReference>
<dbReference type="PROSITE" id="PS00622">
    <property type="entry name" value="HTH_LUXR_1"/>
    <property type="match status" value="1"/>
</dbReference>
<evidence type="ECO:0000256" key="5">
    <source>
        <dbReference type="PROSITE-ProRule" id="PRU00169"/>
    </source>
</evidence>
<organism evidence="8 9">
    <name type="scientific">Brevibacterium salitolerans</name>
    <dbReference type="NCBI Taxonomy" id="1403566"/>
    <lineage>
        <taxon>Bacteria</taxon>
        <taxon>Bacillati</taxon>
        <taxon>Actinomycetota</taxon>
        <taxon>Actinomycetes</taxon>
        <taxon>Micrococcales</taxon>
        <taxon>Brevibacteriaceae</taxon>
        <taxon>Brevibacterium</taxon>
    </lineage>
</organism>
<evidence type="ECO:0000256" key="2">
    <source>
        <dbReference type="ARBA" id="ARBA00023015"/>
    </source>
</evidence>
<dbReference type="EMBL" id="BAAAPZ010000008">
    <property type="protein sequence ID" value="GAA2100959.1"/>
    <property type="molecule type" value="Genomic_DNA"/>
</dbReference>
<dbReference type="InterPro" id="IPR011006">
    <property type="entry name" value="CheY-like_superfamily"/>
</dbReference>
<gene>
    <name evidence="8" type="ORF">GCM10009823_23620</name>
</gene>
<accession>A0ABN2WXZ2</accession>
<dbReference type="RefSeq" id="WP_344337412.1">
    <property type="nucleotide sequence ID" value="NZ_BAAAPZ010000008.1"/>
</dbReference>
<proteinExistence type="predicted"/>
<keyword evidence="2" id="KW-0805">Transcription regulation</keyword>
<dbReference type="SMART" id="SM00421">
    <property type="entry name" value="HTH_LUXR"/>
    <property type="match status" value="1"/>
</dbReference>
<keyword evidence="9" id="KW-1185">Reference proteome</keyword>
<keyword evidence="3" id="KW-0238">DNA-binding</keyword>
<dbReference type="SUPFAM" id="SSF52172">
    <property type="entry name" value="CheY-like"/>
    <property type="match status" value="1"/>
</dbReference>
<dbReference type="PANTHER" id="PTHR43214:SF24">
    <property type="entry name" value="TRANSCRIPTIONAL REGULATORY PROTEIN NARL-RELATED"/>
    <property type="match status" value="1"/>
</dbReference>
<evidence type="ECO:0000313" key="8">
    <source>
        <dbReference type="EMBL" id="GAA2100959.1"/>
    </source>
</evidence>
<dbReference type="CDD" id="cd06170">
    <property type="entry name" value="LuxR_C_like"/>
    <property type="match status" value="1"/>
</dbReference>
<dbReference type="Pfam" id="PF00072">
    <property type="entry name" value="Response_reg"/>
    <property type="match status" value="1"/>
</dbReference>
<reference evidence="8 9" key="1">
    <citation type="journal article" date="2019" name="Int. J. Syst. Evol. Microbiol.">
        <title>The Global Catalogue of Microorganisms (GCM) 10K type strain sequencing project: providing services to taxonomists for standard genome sequencing and annotation.</title>
        <authorList>
            <consortium name="The Broad Institute Genomics Platform"/>
            <consortium name="The Broad Institute Genome Sequencing Center for Infectious Disease"/>
            <person name="Wu L."/>
            <person name="Ma J."/>
        </authorList>
    </citation>
    <scope>NUCLEOTIDE SEQUENCE [LARGE SCALE GENOMIC DNA]</scope>
    <source>
        <strain evidence="8 9">JCM 15900</strain>
    </source>
</reference>
<comment type="caution">
    <text evidence="8">The sequence shown here is derived from an EMBL/GenBank/DDBJ whole genome shotgun (WGS) entry which is preliminary data.</text>
</comment>
<feature type="modified residue" description="4-aspartylphosphate" evidence="5">
    <location>
        <position position="61"/>
    </location>
</feature>
<dbReference type="PROSITE" id="PS50110">
    <property type="entry name" value="RESPONSE_REGULATORY"/>
    <property type="match status" value="1"/>
</dbReference>
<protein>
    <submittedName>
        <fullName evidence="8">Response regulator</fullName>
    </submittedName>
</protein>
<evidence type="ECO:0000259" key="7">
    <source>
        <dbReference type="PROSITE" id="PS50110"/>
    </source>
</evidence>
<dbReference type="CDD" id="cd17535">
    <property type="entry name" value="REC_NarL-like"/>
    <property type="match status" value="1"/>
</dbReference>
<dbReference type="Proteomes" id="UP001500984">
    <property type="component" value="Unassembled WGS sequence"/>
</dbReference>